<sequence>SAADISRIVQQLGQVIQSSSTTGQGTVKTNVGIISG</sequence>
<organism evidence="1 2">
    <name type="scientific">Actinomadura syzygii</name>
    <dbReference type="NCBI Taxonomy" id="1427538"/>
    <lineage>
        <taxon>Bacteria</taxon>
        <taxon>Bacillati</taxon>
        <taxon>Actinomycetota</taxon>
        <taxon>Actinomycetes</taxon>
        <taxon>Streptosporangiales</taxon>
        <taxon>Thermomonosporaceae</taxon>
        <taxon>Actinomadura</taxon>
    </lineage>
</organism>
<dbReference type="AlphaFoldDB" id="A0A5D0TR84"/>
<keyword evidence="2" id="KW-1185">Reference proteome</keyword>
<protein>
    <submittedName>
        <fullName evidence="1">WXG100 family type VII secretion target</fullName>
    </submittedName>
</protein>
<evidence type="ECO:0000313" key="2">
    <source>
        <dbReference type="Proteomes" id="UP000322634"/>
    </source>
</evidence>
<reference evidence="1 2" key="1">
    <citation type="submission" date="2019-08" db="EMBL/GenBank/DDBJ databases">
        <title>Actinomadura sp. nov. CYP1-5 isolated from mountain soil.</title>
        <authorList>
            <person name="Songsumanus A."/>
            <person name="Kuncharoen N."/>
            <person name="Kudo T."/>
            <person name="Yuki M."/>
            <person name="Igarashi Y."/>
            <person name="Tanasupawat S."/>
        </authorList>
    </citation>
    <scope>NUCLEOTIDE SEQUENCE [LARGE SCALE GENOMIC DNA]</scope>
    <source>
        <strain evidence="1 2">GKU157</strain>
    </source>
</reference>
<proteinExistence type="predicted"/>
<comment type="caution">
    <text evidence="1">The sequence shown here is derived from an EMBL/GenBank/DDBJ whole genome shotgun (WGS) entry which is preliminary data.</text>
</comment>
<gene>
    <name evidence="1" type="ORF">FXF65_40410</name>
</gene>
<accession>A0A5D0TR84</accession>
<name>A0A5D0TR84_9ACTN</name>
<feature type="non-terminal residue" evidence="1">
    <location>
        <position position="1"/>
    </location>
</feature>
<dbReference type="EMBL" id="VSFF01000019">
    <property type="protein sequence ID" value="TYC07812.1"/>
    <property type="molecule type" value="Genomic_DNA"/>
</dbReference>
<evidence type="ECO:0000313" key="1">
    <source>
        <dbReference type="EMBL" id="TYC07812.1"/>
    </source>
</evidence>
<dbReference type="Proteomes" id="UP000322634">
    <property type="component" value="Unassembled WGS sequence"/>
</dbReference>